<dbReference type="AlphaFoldDB" id="A0A0R3PTS0"/>
<organism evidence="3">
    <name type="scientific">Angiostrongylus costaricensis</name>
    <name type="common">Nematode worm</name>
    <dbReference type="NCBI Taxonomy" id="334426"/>
    <lineage>
        <taxon>Eukaryota</taxon>
        <taxon>Metazoa</taxon>
        <taxon>Ecdysozoa</taxon>
        <taxon>Nematoda</taxon>
        <taxon>Chromadorea</taxon>
        <taxon>Rhabditida</taxon>
        <taxon>Rhabditina</taxon>
        <taxon>Rhabditomorpha</taxon>
        <taxon>Strongyloidea</taxon>
        <taxon>Metastrongylidae</taxon>
        <taxon>Angiostrongylus</taxon>
    </lineage>
</organism>
<dbReference type="WBParaSite" id="ACOC_0000921001-mRNA-1">
    <property type="protein sequence ID" value="ACOC_0000921001-mRNA-1"/>
    <property type="gene ID" value="ACOC_0000921001"/>
</dbReference>
<reference evidence="1 2" key="2">
    <citation type="submission" date="2018-11" db="EMBL/GenBank/DDBJ databases">
        <authorList>
            <consortium name="Pathogen Informatics"/>
        </authorList>
    </citation>
    <scope>NUCLEOTIDE SEQUENCE [LARGE SCALE GENOMIC DNA]</scope>
    <source>
        <strain evidence="1 2">Costa Rica</strain>
    </source>
</reference>
<accession>A0A0R3PTS0</accession>
<keyword evidence="2" id="KW-1185">Reference proteome</keyword>
<sequence length="76" mass="8268">MLGTIVYDSTMVTDDQLVEGINDMGFEAKLLSTAVVLDSVGLNESAQTKNPLIRFTTPHKGEVSMPASKHGVEVWF</sequence>
<name>A0A0R3PTS0_ANGCS</name>
<evidence type="ECO:0000313" key="1">
    <source>
        <dbReference type="EMBL" id="VDM60796.1"/>
    </source>
</evidence>
<dbReference type="EMBL" id="UYYA01004264">
    <property type="protein sequence ID" value="VDM60796.1"/>
    <property type="molecule type" value="Genomic_DNA"/>
</dbReference>
<gene>
    <name evidence="1" type="ORF">ACOC_LOCUS9211</name>
</gene>
<evidence type="ECO:0000313" key="2">
    <source>
        <dbReference type="Proteomes" id="UP000267027"/>
    </source>
</evidence>
<evidence type="ECO:0000313" key="3">
    <source>
        <dbReference type="WBParaSite" id="ACOC_0000921001-mRNA-1"/>
    </source>
</evidence>
<proteinExistence type="predicted"/>
<dbReference type="Proteomes" id="UP000267027">
    <property type="component" value="Unassembled WGS sequence"/>
</dbReference>
<reference evidence="3" key="1">
    <citation type="submission" date="2017-02" db="UniProtKB">
        <authorList>
            <consortium name="WormBaseParasite"/>
        </authorList>
    </citation>
    <scope>IDENTIFICATION</scope>
</reference>
<protein>
    <submittedName>
        <fullName evidence="3">HMA domain-containing protein</fullName>
    </submittedName>
</protein>